<dbReference type="Proteomes" id="UP000002710">
    <property type="component" value="Chromosome"/>
</dbReference>
<dbReference type="HOGENOM" id="CLU_013850_2_1_7"/>
<evidence type="ECO:0000313" key="2">
    <source>
        <dbReference type="EMBL" id="ABB38780.1"/>
    </source>
</evidence>
<organism evidence="2 3">
    <name type="scientific">Oleidesulfovibrio alaskensis (strain ATCC BAA-1058 / DSM 17464 / G20)</name>
    <name type="common">Desulfovibrio alaskensis</name>
    <dbReference type="NCBI Taxonomy" id="207559"/>
    <lineage>
        <taxon>Bacteria</taxon>
        <taxon>Pseudomonadati</taxon>
        <taxon>Thermodesulfobacteriota</taxon>
        <taxon>Desulfovibrionia</taxon>
        <taxon>Desulfovibrionales</taxon>
        <taxon>Desulfovibrionaceae</taxon>
        <taxon>Oleidesulfovibrio</taxon>
    </lineage>
</organism>
<dbReference type="STRING" id="207559.Dde_1983"/>
<accession>Q30ZW6</accession>
<dbReference type="Pfam" id="PF02470">
    <property type="entry name" value="MlaD"/>
    <property type="match status" value="1"/>
</dbReference>
<dbReference type="InterPro" id="IPR003399">
    <property type="entry name" value="Mce/MlaD"/>
</dbReference>
<reference evidence="2 3" key="1">
    <citation type="journal article" date="2011" name="J. Bacteriol.">
        <title>Complete genome sequence and updated annotation of Desulfovibrio alaskensis G20.</title>
        <authorList>
            <person name="Hauser L.J."/>
            <person name="Land M.L."/>
            <person name="Brown S.D."/>
            <person name="Larimer F."/>
            <person name="Keller K.L."/>
            <person name="Rapp-Giles B.J."/>
            <person name="Price M.N."/>
            <person name="Lin M."/>
            <person name="Bruce D.C."/>
            <person name="Detter J.C."/>
            <person name="Tapia R."/>
            <person name="Han C.S."/>
            <person name="Goodwin L.A."/>
            <person name="Cheng J.F."/>
            <person name="Pitluck S."/>
            <person name="Copeland A."/>
            <person name="Lucas S."/>
            <person name="Nolan M."/>
            <person name="Lapidus A.L."/>
            <person name="Palumbo A.V."/>
            <person name="Wall J.D."/>
        </authorList>
    </citation>
    <scope>NUCLEOTIDE SEQUENCE [LARGE SCALE GENOMIC DNA]</scope>
    <source>
        <strain evidence="3">ATCC BAA 1058 / DSM 17464 / G20</strain>
    </source>
</reference>
<name>Q30ZW6_OLEA2</name>
<evidence type="ECO:0000313" key="3">
    <source>
        <dbReference type="Proteomes" id="UP000002710"/>
    </source>
</evidence>
<sequence length="343" mass="37200">MSRFKNSFVVGVFVSGALIVAVASVALFGSGRFFTETVQCVMFFKGSVKGLTIGSPVMFRGVKVGSVSSISIYTDPEALEFTIPVVVDFDTRQMVVSSSAVTSGEASLEQMLGVGEQGVLDRLIGNGLRARLDLQSFVTGQLVITLDFYPDTRPVLHERARLPEIPTISSAMEEVARTLEQIPVKELAGRFANTLQAVDRLVSRPETQALPAELLALAQEARLAVSAAERLMRDTHAAVEPLGKKSQDVLGRYGSLADTLKSQTEETAVAMRASLDALEAAARRSEKAMEGVEALTAPDAAIVRDMREALRELTGAARSLRVWADYLERHPEALIRGKGEYRR</sequence>
<proteinExistence type="predicted"/>
<keyword evidence="3" id="KW-1185">Reference proteome</keyword>
<gene>
    <name evidence="2" type="ordered locus">Dde_1983</name>
</gene>
<dbReference type="AlphaFoldDB" id="Q30ZW6"/>
<dbReference type="eggNOG" id="COG1463">
    <property type="taxonomic scope" value="Bacteria"/>
</dbReference>
<feature type="domain" description="Mce/MlaD" evidence="1">
    <location>
        <begin position="47"/>
        <end position="147"/>
    </location>
</feature>
<protein>
    <submittedName>
        <fullName evidence="2">Mammalian cell entry related domain protein</fullName>
    </submittedName>
</protein>
<dbReference type="KEGG" id="dde:Dde_1983"/>
<dbReference type="RefSeq" id="WP_011367890.1">
    <property type="nucleotide sequence ID" value="NC_007519.1"/>
</dbReference>
<evidence type="ECO:0000259" key="1">
    <source>
        <dbReference type="Pfam" id="PF02470"/>
    </source>
</evidence>
<dbReference type="EMBL" id="CP000112">
    <property type="protein sequence ID" value="ABB38780.1"/>
    <property type="molecule type" value="Genomic_DNA"/>
</dbReference>